<reference evidence="3" key="1">
    <citation type="journal article" date="2020" name="Stud. Mycol.">
        <title>101 Dothideomycetes genomes: a test case for predicting lifestyles and emergence of pathogens.</title>
        <authorList>
            <person name="Haridas S."/>
            <person name="Albert R."/>
            <person name="Binder M."/>
            <person name="Bloem J."/>
            <person name="Labutti K."/>
            <person name="Salamov A."/>
            <person name="Andreopoulos B."/>
            <person name="Baker S."/>
            <person name="Barry K."/>
            <person name="Bills G."/>
            <person name="Bluhm B."/>
            <person name="Cannon C."/>
            <person name="Castanera R."/>
            <person name="Culley D."/>
            <person name="Daum C."/>
            <person name="Ezra D."/>
            <person name="Gonzalez J."/>
            <person name="Henrissat B."/>
            <person name="Kuo A."/>
            <person name="Liang C."/>
            <person name="Lipzen A."/>
            <person name="Lutzoni F."/>
            <person name="Magnuson J."/>
            <person name="Mondo S."/>
            <person name="Nolan M."/>
            <person name="Ohm R."/>
            <person name="Pangilinan J."/>
            <person name="Park H.-J."/>
            <person name="Ramirez L."/>
            <person name="Alfaro M."/>
            <person name="Sun H."/>
            <person name="Tritt A."/>
            <person name="Yoshinaga Y."/>
            <person name="Zwiers L.-H."/>
            <person name="Turgeon B."/>
            <person name="Goodwin S."/>
            <person name="Spatafora J."/>
            <person name="Crous P."/>
            <person name="Grigoriev I."/>
        </authorList>
    </citation>
    <scope>NUCLEOTIDE SEQUENCE</scope>
    <source>
        <strain evidence="3">CBS 109.77</strain>
    </source>
</reference>
<feature type="region of interest" description="Disordered" evidence="1">
    <location>
        <begin position="103"/>
        <end position="150"/>
    </location>
</feature>
<organism evidence="3 4">
    <name type="scientific">Melanomma pulvis-pyrius CBS 109.77</name>
    <dbReference type="NCBI Taxonomy" id="1314802"/>
    <lineage>
        <taxon>Eukaryota</taxon>
        <taxon>Fungi</taxon>
        <taxon>Dikarya</taxon>
        <taxon>Ascomycota</taxon>
        <taxon>Pezizomycotina</taxon>
        <taxon>Dothideomycetes</taxon>
        <taxon>Pleosporomycetidae</taxon>
        <taxon>Pleosporales</taxon>
        <taxon>Melanommataceae</taxon>
        <taxon>Melanomma</taxon>
    </lineage>
</organism>
<feature type="compositionally biased region" description="Polar residues" evidence="1">
    <location>
        <begin position="115"/>
        <end position="127"/>
    </location>
</feature>
<proteinExistence type="predicted"/>
<accession>A0A6A6WVT8</accession>
<dbReference type="CDD" id="cd18186">
    <property type="entry name" value="BTB_POZ_ZBTB_KLHL-like"/>
    <property type="match status" value="1"/>
</dbReference>
<evidence type="ECO:0000256" key="1">
    <source>
        <dbReference type="SAM" id="MobiDB-lite"/>
    </source>
</evidence>
<name>A0A6A6WVT8_9PLEO</name>
<dbReference type="Pfam" id="PF00651">
    <property type="entry name" value="BTB"/>
    <property type="match status" value="1"/>
</dbReference>
<dbReference type="Proteomes" id="UP000799757">
    <property type="component" value="Unassembled WGS sequence"/>
</dbReference>
<dbReference type="AlphaFoldDB" id="A0A6A6WVT8"/>
<feature type="compositionally biased region" description="Acidic residues" evidence="1">
    <location>
        <begin position="128"/>
        <end position="144"/>
    </location>
</feature>
<gene>
    <name evidence="3" type="ORF">K505DRAFT_421411</name>
</gene>
<dbReference type="PANTHER" id="PTHR47843">
    <property type="entry name" value="BTB DOMAIN-CONTAINING PROTEIN-RELATED"/>
    <property type="match status" value="1"/>
</dbReference>
<keyword evidence="4" id="KW-1185">Reference proteome</keyword>
<sequence>MSRPNGAGSSKSATFLTMGQDLVELNVGENGTPFMVHKDLLCSQSEYFRRAFNGRFQESEDGFTHVTDVSENTFKIFQQWLYGQVARGATSVKTSFERLMVTDNPMRNGKDKNEAGNNGNAGHSYSVDSDDDNDDADGEQDEQVEEKSEADKRYHELIDCFLDLFIFADRYETRQLRNDIISAMRNYNSEIGYFPTLECVPKAFEHLPATSTFCQYLIRTYAWNWNPATDGKDEIDNVYPLLPHAFTLNVMLINCRRANSFKKKKYDDMLVAELIDLCNFHEHEDEAARNDCKASKEHDKVFLRNLLVSCMPVVEMPQDKPNT</sequence>
<feature type="domain" description="BTB" evidence="2">
    <location>
        <begin position="21"/>
        <end position="82"/>
    </location>
</feature>
<dbReference type="SUPFAM" id="SSF54695">
    <property type="entry name" value="POZ domain"/>
    <property type="match status" value="1"/>
</dbReference>
<evidence type="ECO:0000313" key="4">
    <source>
        <dbReference type="Proteomes" id="UP000799757"/>
    </source>
</evidence>
<evidence type="ECO:0000313" key="3">
    <source>
        <dbReference type="EMBL" id="KAF2788011.1"/>
    </source>
</evidence>
<protein>
    <recommendedName>
        <fullName evidence="2">BTB domain-containing protein</fullName>
    </recommendedName>
</protein>
<dbReference type="PANTHER" id="PTHR47843:SF2">
    <property type="entry name" value="BTB DOMAIN-CONTAINING PROTEIN"/>
    <property type="match status" value="1"/>
</dbReference>
<dbReference type="OrthoDB" id="194443at2759"/>
<dbReference type="PROSITE" id="PS50097">
    <property type="entry name" value="BTB"/>
    <property type="match status" value="1"/>
</dbReference>
<dbReference type="InterPro" id="IPR011333">
    <property type="entry name" value="SKP1/BTB/POZ_sf"/>
</dbReference>
<dbReference type="EMBL" id="MU002257">
    <property type="protein sequence ID" value="KAF2788011.1"/>
    <property type="molecule type" value="Genomic_DNA"/>
</dbReference>
<dbReference type="InterPro" id="IPR000210">
    <property type="entry name" value="BTB/POZ_dom"/>
</dbReference>
<dbReference type="Gene3D" id="3.30.710.10">
    <property type="entry name" value="Potassium Channel Kv1.1, Chain A"/>
    <property type="match status" value="1"/>
</dbReference>
<evidence type="ECO:0000259" key="2">
    <source>
        <dbReference type="PROSITE" id="PS50097"/>
    </source>
</evidence>